<dbReference type="OrthoDB" id="9014at2157"/>
<dbReference type="SUPFAM" id="SSF102198">
    <property type="entry name" value="Putative cyclase"/>
    <property type="match status" value="1"/>
</dbReference>
<name>J3EUX9_9EURY</name>
<comment type="caution">
    <text evidence="1">The sequence shown here is derived from an EMBL/GenBank/DDBJ whole genome shotgun (WGS) entry which is preliminary data.</text>
</comment>
<protein>
    <submittedName>
        <fullName evidence="1">Cyclase</fullName>
    </submittedName>
</protein>
<dbReference type="GO" id="GO:0019441">
    <property type="term" value="P:L-tryptophan catabolic process to kynurenine"/>
    <property type="evidence" value="ECO:0007669"/>
    <property type="project" value="InterPro"/>
</dbReference>
<dbReference type="PANTHER" id="PTHR31118:SF32">
    <property type="entry name" value="KYNURENINE FORMAMIDASE"/>
    <property type="match status" value="1"/>
</dbReference>
<dbReference type="Gene3D" id="3.50.30.50">
    <property type="entry name" value="Putative cyclase"/>
    <property type="match status" value="1"/>
</dbReference>
<dbReference type="PANTHER" id="PTHR31118">
    <property type="entry name" value="CYCLASE-LIKE PROTEIN 2"/>
    <property type="match status" value="1"/>
</dbReference>
<reference evidence="1 2" key="1">
    <citation type="journal article" date="2012" name="J. Bacteriol.">
        <title>Draft Genome Sequence of the Extremely Halophilic Archaeon Halogranum salarium B-1T.</title>
        <authorList>
            <person name="Kim K.K."/>
            <person name="Lee K.C."/>
            <person name="Lee J.S."/>
        </authorList>
    </citation>
    <scope>NUCLEOTIDE SEQUENCE [LARGE SCALE GENOMIC DNA]</scope>
    <source>
        <strain evidence="1 2">B-1</strain>
    </source>
</reference>
<dbReference type="Pfam" id="PF04199">
    <property type="entry name" value="Cyclase"/>
    <property type="match status" value="1"/>
</dbReference>
<dbReference type="Proteomes" id="UP000007813">
    <property type="component" value="Unassembled WGS sequence"/>
</dbReference>
<dbReference type="InterPro" id="IPR037175">
    <property type="entry name" value="KFase_sf"/>
</dbReference>
<accession>J3EUX9</accession>
<sequence length="204" mass="22230">MYDLTHPLTNETPVYPGDPPVSLDPAATHEADGYRVTDLQLNSHAGTHLDAPAHLLADGRTLDDYSVDRFVFDAHVVDCTGLDADAAIRASDLPDPDCELLLVHTGWDTHWGTSRYDNHPHLAPDAAQWCADRGYDLGFDTAGPDPTGAETFPAHRRLFRADCLLVENLTGLDALPERVRLFAFPLALTDADGAPVRAVAEPRE</sequence>
<dbReference type="InterPro" id="IPR007325">
    <property type="entry name" value="KFase/CYL"/>
</dbReference>
<gene>
    <name evidence="1" type="ORF">HSB1_36990</name>
</gene>
<dbReference type="EMBL" id="ALJD01000009">
    <property type="protein sequence ID" value="EJN58282.1"/>
    <property type="molecule type" value="Genomic_DNA"/>
</dbReference>
<dbReference type="eggNOG" id="arCOG02462">
    <property type="taxonomic scope" value="Archaea"/>
</dbReference>
<evidence type="ECO:0000313" key="1">
    <source>
        <dbReference type="EMBL" id="EJN58282.1"/>
    </source>
</evidence>
<dbReference type="RefSeq" id="WP_009733088.1">
    <property type="nucleotide sequence ID" value="NZ_ALJD01000009.1"/>
</dbReference>
<evidence type="ECO:0000313" key="2">
    <source>
        <dbReference type="Proteomes" id="UP000007813"/>
    </source>
</evidence>
<dbReference type="GO" id="GO:0004061">
    <property type="term" value="F:arylformamidase activity"/>
    <property type="evidence" value="ECO:0007669"/>
    <property type="project" value="InterPro"/>
</dbReference>
<dbReference type="AlphaFoldDB" id="J3EUX9"/>
<proteinExistence type="predicted"/>
<organism evidence="1 2">
    <name type="scientific">Halogranum salarium B-1</name>
    <dbReference type="NCBI Taxonomy" id="1210908"/>
    <lineage>
        <taxon>Archaea</taxon>
        <taxon>Methanobacteriati</taxon>
        <taxon>Methanobacteriota</taxon>
        <taxon>Stenosarchaea group</taxon>
        <taxon>Halobacteria</taxon>
        <taxon>Halobacteriales</taxon>
        <taxon>Haloferacaceae</taxon>
    </lineage>
</organism>